<gene>
    <name evidence="2" type="ORF">KO508_12770</name>
</gene>
<feature type="transmembrane region" description="Helical" evidence="1">
    <location>
        <begin position="17"/>
        <end position="36"/>
    </location>
</feature>
<proteinExistence type="predicted"/>
<accession>A0ABS6A9V6</accession>
<evidence type="ECO:0000313" key="2">
    <source>
        <dbReference type="EMBL" id="MBU2874874.1"/>
    </source>
</evidence>
<keyword evidence="1" id="KW-0812">Transmembrane</keyword>
<reference evidence="2 3" key="1">
    <citation type="submission" date="2021-05" db="EMBL/GenBank/DDBJ databases">
        <title>Draft genomes of bacteria isolated from model marine particles.</title>
        <authorList>
            <person name="Datta M.S."/>
            <person name="Schwartzman J.A."/>
            <person name="Enke T.N."/>
            <person name="Saavedra J."/>
            <person name="Cermak N."/>
            <person name="Cordero O.X."/>
        </authorList>
    </citation>
    <scope>NUCLEOTIDE SEQUENCE [LARGE SCALE GENOMIC DNA]</scope>
    <source>
        <strain evidence="2 3">D2M19</strain>
    </source>
</reference>
<name>A0ABS6A9V6_9GAMM</name>
<keyword evidence="1" id="KW-1133">Transmembrane helix</keyword>
<protein>
    <submittedName>
        <fullName evidence="2">Uncharacterized protein</fullName>
    </submittedName>
</protein>
<comment type="caution">
    <text evidence="2">The sequence shown here is derived from an EMBL/GenBank/DDBJ whole genome shotgun (WGS) entry which is preliminary data.</text>
</comment>
<evidence type="ECO:0000313" key="3">
    <source>
        <dbReference type="Proteomes" id="UP000753376"/>
    </source>
</evidence>
<organism evidence="2 3">
    <name type="scientific">Marinobacter salexigens</name>
    <dbReference type="NCBI Taxonomy" id="1925763"/>
    <lineage>
        <taxon>Bacteria</taxon>
        <taxon>Pseudomonadati</taxon>
        <taxon>Pseudomonadota</taxon>
        <taxon>Gammaproteobacteria</taxon>
        <taxon>Pseudomonadales</taxon>
        <taxon>Marinobacteraceae</taxon>
        <taxon>Marinobacter</taxon>
    </lineage>
</organism>
<keyword evidence="3" id="KW-1185">Reference proteome</keyword>
<sequence length="46" mass="5367">MTTYLGFQKHSGVRRKYLIEIALVISVRVVCLWGFYSEVLKKTEGF</sequence>
<keyword evidence="1" id="KW-0472">Membrane</keyword>
<dbReference type="Proteomes" id="UP000753376">
    <property type="component" value="Unassembled WGS sequence"/>
</dbReference>
<evidence type="ECO:0000256" key="1">
    <source>
        <dbReference type="SAM" id="Phobius"/>
    </source>
</evidence>
<dbReference type="EMBL" id="JAHKPV010000019">
    <property type="protein sequence ID" value="MBU2874874.1"/>
    <property type="molecule type" value="Genomic_DNA"/>
</dbReference>
<dbReference type="RefSeq" id="WP_216008683.1">
    <property type="nucleotide sequence ID" value="NZ_JAHKPV010000019.1"/>
</dbReference>